<name>A0A6C2D4J7_9RHOO</name>
<keyword evidence="1" id="KW-0732">Signal</keyword>
<dbReference type="RefSeq" id="WP_148577454.1">
    <property type="nucleotide sequence ID" value="NZ_SDKK01000002.1"/>
</dbReference>
<dbReference type="OrthoDB" id="9982980at2"/>
<dbReference type="AlphaFoldDB" id="A0A6C2D4J7"/>
<gene>
    <name evidence="2" type="ORF">ETQ85_01975</name>
</gene>
<feature type="chain" id="PRO_5025434716" evidence="1">
    <location>
        <begin position="21"/>
        <end position="100"/>
    </location>
</feature>
<feature type="signal peptide" evidence="1">
    <location>
        <begin position="1"/>
        <end position="20"/>
    </location>
</feature>
<evidence type="ECO:0000313" key="3">
    <source>
        <dbReference type="Proteomes" id="UP000389128"/>
    </source>
</evidence>
<comment type="caution">
    <text evidence="2">The sequence shown here is derived from an EMBL/GenBank/DDBJ whole genome shotgun (WGS) entry which is preliminary data.</text>
</comment>
<reference evidence="2 3" key="1">
    <citation type="submission" date="2019-01" db="EMBL/GenBank/DDBJ databases">
        <title>Zoogloea oleivorans genome sequencing and assembly.</title>
        <authorList>
            <person name="Tancsics A."/>
            <person name="Farkas M."/>
            <person name="Kriszt B."/>
            <person name="Maroti G."/>
            <person name="Horvath B."/>
        </authorList>
    </citation>
    <scope>NUCLEOTIDE SEQUENCE [LARGE SCALE GENOMIC DNA]</scope>
    <source>
        <strain evidence="2 3">Buc</strain>
    </source>
</reference>
<evidence type="ECO:0000313" key="2">
    <source>
        <dbReference type="EMBL" id="TYC61460.1"/>
    </source>
</evidence>
<dbReference type="EMBL" id="SDKK01000002">
    <property type="protein sequence ID" value="TYC61460.1"/>
    <property type="molecule type" value="Genomic_DNA"/>
</dbReference>
<proteinExistence type="predicted"/>
<protein>
    <submittedName>
        <fullName evidence="2">Uncharacterized protein</fullName>
    </submittedName>
</protein>
<accession>A0A6C2D4J7</accession>
<sequence>MKLRPYVKRIAVMLATTSLAGCTTVVIHGNGEVVTERHFGIVKVMIGEQRSAAVAVSSVGVSALPGSLTVGWTDWKGVSIGRDDAGSCLFVNFDVMHSKE</sequence>
<dbReference type="Proteomes" id="UP000389128">
    <property type="component" value="Unassembled WGS sequence"/>
</dbReference>
<keyword evidence="3" id="KW-1185">Reference proteome</keyword>
<dbReference type="PROSITE" id="PS51257">
    <property type="entry name" value="PROKAR_LIPOPROTEIN"/>
    <property type="match status" value="1"/>
</dbReference>
<organism evidence="2 3">
    <name type="scientific">Zoogloea oleivorans</name>
    <dbReference type="NCBI Taxonomy" id="1552750"/>
    <lineage>
        <taxon>Bacteria</taxon>
        <taxon>Pseudomonadati</taxon>
        <taxon>Pseudomonadota</taxon>
        <taxon>Betaproteobacteria</taxon>
        <taxon>Rhodocyclales</taxon>
        <taxon>Zoogloeaceae</taxon>
        <taxon>Zoogloea</taxon>
    </lineage>
</organism>
<evidence type="ECO:0000256" key="1">
    <source>
        <dbReference type="SAM" id="SignalP"/>
    </source>
</evidence>